<sequence length="230" mass="26458">MTVVYITNLEGIIFAKHAYHVSVTQAFVEIHLKNVLKVRRSLNHEPLIRYDDPIKVMKFSMDFLGFLTKLGRVKLIQDICSQTESWSNNLIGEEFWVGNKDNFLQILLDSMLDILLWESEELTIKVELDIVITVNDYANLGDAIITLAIDSRTATNLSRTTPASITITQVRYALVRQLTPSRDPWHLKVFLSRKWTTRNFTSKEVYGLDMLFIDENEDQIHASAPIDLIS</sequence>
<dbReference type="Proteomes" id="UP000541444">
    <property type="component" value="Unassembled WGS sequence"/>
</dbReference>
<evidence type="ECO:0000313" key="2">
    <source>
        <dbReference type="Proteomes" id="UP000541444"/>
    </source>
</evidence>
<organism evidence="1 2">
    <name type="scientific">Kingdonia uniflora</name>
    <dbReference type="NCBI Taxonomy" id="39325"/>
    <lineage>
        <taxon>Eukaryota</taxon>
        <taxon>Viridiplantae</taxon>
        <taxon>Streptophyta</taxon>
        <taxon>Embryophyta</taxon>
        <taxon>Tracheophyta</taxon>
        <taxon>Spermatophyta</taxon>
        <taxon>Magnoliopsida</taxon>
        <taxon>Ranunculales</taxon>
        <taxon>Circaeasteraceae</taxon>
        <taxon>Kingdonia</taxon>
    </lineage>
</organism>
<accession>A0A7J7LQD6</accession>
<evidence type="ECO:0000313" key="1">
    <source>
        <dbReference type="EMBL" id="KAF6144875.1"/>
    </source>
</evidence>
<protein>
    <submittedName>
        <fullName evidence="1">Uncharacterized protein</fullName>
    </submittedName>
</protein>
<proteinExistence type="predicted"/>
<gene>
    <name evidence="1" type="ORF">GIB67_001886</name>
</gene>
<dbReference type="Gene3D" id="2.40.50.140">
    <property type="entry name" value="Nucleic acid-binding proteins"/>
    <property type="match status" value="1"/>
</dbReference>
<dbReference type="EMBL" id="JACGCM010002106">
    <property type="protein sequence ID" value="KAF6144875.1"/>
    <property type="molecule type" value="Genomic_DNA"/>
</dbReference>
<comment type="caution">
    <text evidence="1">The sequence shown here is derived from an EMBL/GenBank/DDBJ whole genome shotgun (WGS) entry which is preliminary data.</text>
</comment>
<keyword evidence="2" id="KW-1185">Reference proteome</keyword>
<dbReference type="InterPro" id="IPR012340">
    <property type="entry name" value="NA-bd_OB-fold"/>
</dbReference>
<dbReference type="AlphaFoldDB" id="A0A7J7LQD6"/>
<name>A0A7J7LQD6_9MAGN</name>
<reference evidence="1 2" key="1">
    <citation type="journal article" date="2020" name="IScience">
        <title>Genome Sequencing of the Endangered Kingdonia uniflora (Circaeasteraceae, Ranunculales) Reveals Potential Mechanisms of Evolutionary Specialization.</title>
        <authorList>
            <person name="Sun Y."/>
            <person name="Deng T."/>
            <person name="Zhang A."/>
            <person name="Moore M.J."/>
            <person name="Landis J.B."/>
            <person name="Lin N."/>
            <person name="Zhang H."/>
            <person name="Zhang X."/>
            <person name="Huang J."/>
            <person name="Zhang X."/>
            <person name="Sun H."/>
            <person name="Wang H."/>
        </authorList>
    </citation>
    <scope>NUCLEOTIDE SEQUENCE [LARGE SCALE GENOMIC DNA]</scope>
    <source>
        <strain evidence="1">TB1705</strain>
        <tissue evidence="1">Leaf</tissue>
    </source>
</reference>